<evidence type="ECO:0000259" key="2">
    <source>
        <dbReference type="Pfam" id="PF13785"/>
    </source>
</evidence>
<name>A0A0N8VM85_9FLAO</name>
<dbReference type="STRING" id="362413.RC62_1979"/>
<dbReference type="InterPro" id="IPR025235">
    <property type="entry name" value="DUF4178"/>
</dbReference>
<accession>A0A0N8VM85</accession>
<feature type="transmembrane region" description="Helical" evidence="1">
    <location>
        <begin position="221"/>
        <end position="239"/>
    </location>
</feature>
<keyword evidence="1" id="KW-0472">Membrane</keyword>
<keyword evidence="1" id="KW-1133">Transmembrane helix</keyword>
<evidence type="ECO:0000313" key="4">
    <source>
        <dbReference type="Proteomes" id="UP000050443"/>
    </source>
</evidence>
<dbReference type="RefSeq" id="WP_055097446.1">
    <property type="nucleotide sequence ID" value="NZ_JRLF01000014.1"/>
</dbReference>
<keyword evidence="1" id="KW-0812">Transmembrane</keyword>
<sequence>MKVPCYDCNTVTELEVGFEVKSFVCPNCHSLYIADSEGLRLRSKFKPKVINDFTLKIGDKGNFNGIEYIVTGAITKKVYGGYHWAEYILKNNAGDFVYLSESDGHWIFLTEIEEKFDVRTHPKSIAYDNSSFHLYEYSDTEIDNAQGYFDFELPSKKVHLTEYIQPPLMISIEKMNGVETAFLGEYISKSKIKKAFLNAHLPYQTGVNIAQPYYFDVNNTAIIFCIFLLMIISTNWYIYKDQSEQVVFNKAIPFTDFNDREFTGESFVLKGGSAPMTIHVSTDVDNSWANVDVALVNETSNDEIHANKDIEYYHGYEDGESWTEGNWSEKFNICGVKEGKYHLLIKPLKAPEDTKNTAMKIKVVWNEPSNRNVWIIAILMIVVYVVIRYFKINFEKTRWANSDYSPYSE</sequence>
<gene>
    <name evidence="3" type="ORF">RC62_1979</name>
</gene>
<organism evidence="3 4">
    <name type="scientific">Flavobacterium aquidurense</name>
    <dbReference type="NCBI Taxonomy" id="362413"/>
    <lineage>
        <taxon>Bacteria</taxon>
        <taxon>Pseudomonadati</taxon>
        <taxon>Bacteroidota</taxon>
        <taxon>Flavobacteriia</taxon>
        <taxon>Flavobacteriales</taxon>
        <taxon>Flavobacteriaceae</taxon>
        <taxon>Flavobacterium</taxon>
    </lineage>
</organism>
<dbReference type="Pfam" id="PF13785">
    <property type="entry name" value="DUF4178"/>
    <property type="match status" value="1"/>
</dbReference>
<feature type="domain" description="DUF4178" evidence="2">
    <location>
        <begin position="56"/>
        <end position="188"/>
    </location>
</feature>
<comment type="caution">
    <text evidence="3">The sequence shown here is derived from an EMBL/GenBank/DDBJ whole genome shotgun (WGS) entry which is preliminary data.</text>
</comment>
<evidence type="ECO:0000313" key="3">
    <source>
        <dbReference type="EMBL" id="KQB38620.1"/>
    </source>
</evidence>
<protein>
    <submittedName>
        <fullName evidence="3">DUF4178 domain containing protein</fullName>
    </submittedName>
</protein>
<feature type="transmembrane region" description="Helical" evidence="1">
    <location>
        <begin position="373"/>
        <end position="390"/>
    </location>
</feature>
<dbReference type="EMBL" id="JRLF01000014">
    <property type="protein sequence ID" value="KQB38620.1"/>
    <property type="molecule type" value="Genomic_DNA"/>
</dbReference>
<dbReference type="OrthoDB" id="713199at2"/>
<dbReference type="Proteomes" id="UP000050443">
    <property type="component" value="Unassembled WGS sequence"/>
</dbReference>
<proteinExistence type="predicted"/>
<evidence type="ECO:0000256" key="1">
    <source>
        <dbReference type="SAM" id="Phobius"/>
    </source>
</evidence>
<dbReference type="PATRIC" id="fig|362413.3.peg.1927"/>
<reference evidence="3 4" key="1">
    <citation type="submission" date="2014-09" db="EMBL/GenBank/DDBJ databases">
        <title>Genome sequence of Flavobacterium aquidurense RC62.</title>
        <authorList>
            <person name="Kim J.F."/>
            <person name="Kwak M.-J."/>
        </authorList>
    </citation>
    <scope>NUCLEOTIDE SEQUENCE [LARGE SCALE GENOMIC DNA]</scope>
    <source>
        <strain evidence="3 4">RC62</strain>
    </source>
</reference>
<dbReference type="AlphaFoldDB" id="A0A0N8VM85"/>